<dbReference type="EMBL" id="CM042882">
    <property type="protein sequence ID" value="KAI4379657.1"/>
    <property type="molecule type" value="Genomic_DNA"/>
</dbReference>
<dbReference type="Proteomes" id="UP001057402">
    <property type="component" value="Chromosome 3"/>
</dbReference>
<gene>
    <name evidence="1" type="ORF">MLD38_005928</name>
</gene>
<keyword evidence="2" id="KW-1185">Reference proteome</keyword>
<reference evidence="2" key="1">
    <citation type="journal article" date="2023" name="Front. Plant Sci.">
        <title>Chromosomal-level genome assembly of Melastoma candidum provides insights into trichome evolution.</title>
        <authorList>
            <person name="Zhong Y."/>
            <person name="Wu W."/>
            <person name="Sun C."/>
            <person name="Zou P."/>
            <person name="Liu Y."/>
            <person name="Dai S."/>
            <person name="Zhou R."/>
        </authorList>
    </citation>
    <scope>NUCLEOTIDE SEQUENCE [LARGE SCALE GENOMIC DNA]</scope>
</reference>
<comment type="caution">
    <text evidence="1">The sequence shown here is derived from an EMBL/GenBank/DDBJ whole genome shotgun (WGS) entry which is preliminary data.</text>
</comment>
<organism evidence="1 2">
    <name type="scientific">Melastoma candidum</name>
    <dbReference type="NCBI Taxonomy" id="119954"/>
    <lineage>
        <taxon>Eukaryota</taxon>
        <taxon>Viridiplantae</taxon>
        <taxon>Streptophyta</taxon>
        <taxon>Embryophyta</taxon>
        <taxon>Tracheophyta</taxon>
        <taxon>Spermatophyta</taxon>
        <taxon>Magnoliopsida</taxon>
        <taxon>eudicotyledons</taxon>
        <taxon>Gunneridae</taxon>
        <taxon>Pentapetalae</taxon>
        <taxon>rosids</taxon>
        <taxon>malvids</taxon>
        <taxon>Myrtales</taxon>
        <taxon>Melastomataceae</taxon>
        <taxon>Melastomatoideae</taxon>
        <taxon>Melastomateae</taxon>
        <taxon>Melastoma</taxon>
    </lineage>
</organism>
<accession>A0ACB9RUP5</accession>
<protein>
    <submittedName>
        <fullName evidence="1">Uncharacterized protein</fullName>
    </submittedName>
</protein>
<sequence>MPISLAEHYSPLSERSRDAIPELRWTRRRSTDISVMPSHRELGDDGTEPEAMGLIKTMLEWIAGVIAKDLFFEFDGN</sequence>
<evidence type="ECO:0000313" key="2">
    <source>
        <dbReference type="Proteomes" id="UP001057402"/>
    </source>
</evidence>
<name>A0ACB9RUP5_9MYRT</name>
<evidence type="ECO:0000313" key="1">
    <source>
        <dbReference type="EMBL" id="KAI4379657.1"/>
    </source>
</evidence>
<proteinExistence type="predicted"/>